<evidence type="ECO:0000313" key="1">
    <source>
        <dbReference type="EMBL" id="KUG23517.1"/>
    </source>
</evidence>
<gene>
    <name evidence="1" type="ORF">ASZ90_006691</name>
</gene>
<proteinExistence type="predicted"/>
<accession>A0A0W8FRF8</accession>
<sequence length="88" mass="10154">MPPVEVRYERIVVETDRYRVEGDLKLLQESYRNRLSDYLNFQNNEFLTIVNAELKAIDGSGRDWNTPVLILARRCIHLVVPAGPPGNQ</sequence>
<dbReference type="EMBL" id="LNQE01000902">
    <property type="protein sequence ID" value="KUG23517.1"/>
    <property type="molecule type" value="Genomic_DNA"/>
</dbReference>
<dbReference type="InterPro" id="IPR049210">
    <property type="entry name" value="DUF6812"/>
</dbReference>
<protein>
    <submittedName>
        <fullName evidence="1">Uncharacterized protein</fullName>
    </submittedName>
</protein>
<dbReference type="Pfam" id="PF20660">
    <property type="entry name" value="DUF6812"/>
    <property type="match status" value="1"/>
</dbReference>
<reference evidence="1" key="1">
    <citation type="journal article" date="2015" name="Proc. Natl. Acad. Sci. U.S.A.">
        <title>Networks of energetic and metabolic interactions define dynamics in microbial communities.</title>
        <authorList>
            <person name="Embree M."/>
            <person name="Liu J.K."/>
            <person name="Al-Bassam M.M."/>
            <person name="Zengler K."/>
        </authorList>
    </citation>
    <scope>NUCLEOTIDE SEQUENCE</scope>
</reference>
<dbReference type="AlphaFoldDB" id="A0A0W8FRF8"/>
<name>A0A0W8FRF8_9ZZZZ</name>
<comment type="caution">
    <text evidence="1">The sequence shown here is derived from an EMBL/GenBank/DDBJ whole genome shotgun (WGS) entry which is preliminary data.</text>
</comment>
<organism evidence="1">
    <name type="scientific">hydrocarbon metagenome</name>
    <dbReference type="NCBI Taxonomy" id="938273"/>
    <lineage>
        <taxon>unclassified sequences</taxon>
        <taxon>metagenomes</taxon>
        <taxon>ecological metagenomes</taxon>
    </lineage>
</organism>